<dbReference type="InterPro" id="IPR008271">
    <property type="entry name" value="Ser/Thr_kinase_AS"/>
</dbReference>
<proteinExistence type="inferred from homology"/>
<dbReference type="GO" id="GO:0004708">
    <property type="term" value="F:MAP kinase kinase activity"/>
    <property type="evidence" value="ECO:0007669"/>
    <property type="project" value="UniProtKB-EC"/>
</dbReference>
<dbReference type="EC" id="2.7.12.2" evidence="6"/>
<dbReference type="Pfam" id="PF00069">
    <property type="entry name" value="Pkinase"/>
    <property type="match status" value="1"/>
</dbReference>
<evidence type="ECO:0000313" key="9">
    <source>
        <dbReference type="EMBL" id="KAK5100864.1"/>
    </source>
</evidence>
<dbReference type="Proteomes" id="UP001345013">
    <property type="component" value="Unassembled WGS sequence"/>
</dbReference>
<dbReference type="PROSITE" id="PS50011">
    <property type="entry name" value="PROTEIN_KINASE_DOM"/>
    <property type="match status" value="1"/>
</dbReference>
<dbReference type="PANTHER" id="PTHR48013">
    <property type="entry name" value="DUAL SPECIFICITY MITOGEN-ACTIVATED PROTEIN KINASE KINASE 5-RELATED"/>
    <property type="match status" value="1"/>
</dbReference>
<name>A0ABR0KPG7_9EURO</name>
<keyword evidence="3 9" id="KW-0418">Kinase</keyword>
<keyword evidence="2" id="KW-0547">Nucleotide-binding</keyword>
<feature type="compositionally biased region" description="Low complexity" evidence="7">
    <location>
        <begin position="41"/>
        <end position="55"/>
    </location>
</feature>
<accession>A0ABR0KPG7</accession>
<dbReference type="EMBL" id="JAVRRG010000005">
    <property type="protein sequence ID" value="KAK5100864.1"/>
    <property type="molecule type" value="Genomic_DNA"/>
</dbReference>
<keyword evidence="10" id="KW-1185">Reference proteome</keyword>
<evidence type="ECO:0000256" key="5">
    <source>
        <dbReference type="ARBA" id="ARBA00038035"/>
    </source>
</evidence>
<dbReference type="SUPFAM" id="SSF56112">
    <property type="entry name" value="Protein kinase-like (PK-like)"/>
    <property type="match status" value="1"/>
</dbReference>
<dbReference type="PROSITE" id="PS00108">
    <property type="entry name" value="PROTEIN_KINASE_ST"/>
    <property type="match status" value="1"/>
</dbReference>
<dbReference type="SMART" id="SM00220">
    <property type="entry name" value="S_TKc"/>
    <property type="match status" value="1"/>
</dbReference>
<dbReference type="Gene3D" id="3.30.200.20">
    <property type="entry name" value="Phosphorylase Kinase, domain 1"/>
    <property type="match status" value="1"/>
</dbReference>
<comment type="similarity">
    <text evidence="5">Belongs to the protein kinase superfamily. STE Ser/Thr protein kinase family. MAP kinase kinase subfamily.</text>
</comment>
<feature type="region of interest" description="Disordered" evidence="7">
    <location>
        <begin position="1"/>
        <end position="186"/>
    </location>
</feature>
<evidence type="ECO:0000256" key="7">
    <source>
        <dbReference type="SAM" id="MobiDB-lite"/>
    </source>
</evidence>
<evidence type="ECO:0000256" key="3">
    <source>
        <dbReference type="ARBA" id="ARBA00022777"/>
    </source>
</evidence>
<sequence>MADHEQPTAPDAVSTPDSEASPHPDNVDGSDTSPKPPTLRSSVSNSASAMNSSSSPLGPVNAARRPGPPPPRASNLTSDIQKRMKEMMLSRQGAAQRERPGMPGSQPPSNNNVQQPPPPGGVPAGEATSGRPSGLTSPPANPRMAPRSGAPGPMGGLAAKRKKGPVMKLSDAQKPPAEGETAAAQDTGSQFGKFANIVDTQKGTLTFKDKAVVHSSGIDFSNGTTFSISLDEVDTLEELGKGNYGTVFRVRHARPKMRKPGQGLRGSMQRQLSTSINALDESKSTSGTTGLVMAMKEIRLELDDAKFAQIVMELDILHRCLSPFIIDFYGAFFQEGSVYICLEHMDGGSIDKLYGDGVPEGVLRKITLSTVMGLKYLKDEHNIIHRDVKPTNVLVNTKGQVKICDFGVSGNLVASMARTNIGCQSYMAPERISGGGMASAGAISTGSYSVQSDIWSLALTIIECALGRYPYPPETYNNIFSQLSAIVDGDPPELPADKYSEAARDFVQGCLNKIPKMRPTYAMLLRHAWLSPLMKPPTIQEDEEGESAAETGGDVNADMEPLPLTADKEVANWVRDALERKHTGKMASAEKPALHAAPLDAVPASPLADQVPEEPVEPNPGVMIDSPELVSAKVQGIDFASGIEEKHEEKADS</sequence>
<reference evidence="9 10" key="1">
    <citation type="submission" date="2023-08" db="EMBL/GenBank/DDBJ databases">
        <title>Black Yeasts Isolated from many extreme environments.</title>
        <authorList>
            <person name="Coleine C."/>
            <person name="Stajich J.E."/>
            <person name="Selbmann L."/>
        </authorList>
    </citation>
    <scope>NUCLEOTIDE SEQUENCE [LARGE SCALE GENOMIC DNA]</scope>
    <source>
        <strain evidence="9 10">CCFEE 5885</strain>
    </source>
</reference>
<dbReference type="PANTHER" id="PTHR48013:SF25">
    <property type="entry name" value="MAP KINASE KINASE PBS2"/>
    <property type="match status" value="1"/>
</dbReference>
<protein>
    <recommendedName>
        <fullName evidence="6">mitogen-activated protein kinase kinase</fullName>
        <ecNumber evidence="6">2.7.12.2</ecNumber>
    </recommendedName>
</protein>
<evidence type="ECO:0000256" key="4">
    <source>
        <dbReference type="ARBA" id="ARBA00022840"/>
    </source>
</evidence>
<dbReference type="Gene3D" id="1.10.510.10">
    <property type="entry name" value="Transferase(Phosphotransferase) domain 1"/>
    <property type="match status" value="1"/>
</dbReference>
<evidence type="ECO:0000313" key="10">
    <source>
        <dbReference type="Proteomes" id="UP001345013"/>
    </source>
</evidence>
<comment type="caution">
    <text evidence="9">The sequence shown here is derived from an EMBL/GenBank/DDBJ whole genome shotgun (WGS) entry which is preliminary data.</text>
</comment>
<dbReference type="InterPro" id="IPR000719">
    <property type="entry name" value="Prot_kinase_dom"/>
</dbReference>
<feature type="region of interest" description="Disordered" evidence="7">
    <location>
        <begin position="537"/>
        <end position="560"/>
    </location>
</feature>
<evidence type="ECO:0000256" key="1">
    <source>
        <dbReference type="ARBA" id="ARBA00022679"/>
    </source>
</evidence>
<evidence type="ECO:0000256" key="6">
    <source>
        <dbReference type="ARBA" id="ARBA00038999"/>
    </source>
</evidence>
<evidence type="ECO:0000259" key="8">
    <source>
        <dbReference type="PROSITE" id="PS50011"/>
    </source>
</evidence>
<organism evidence="9 10">
    <name type="scientific">Lithohypha guttulata</name>
    <dbReference type="NCBI Taxonomy" id="1690604"/>
    <lineage>
        <taxon>Eukaryota</taxon>
        <taxon>Fungi</taxon>
        <taxon>Dikarya</taxon>
        <taxon>Ascomycota</taxon>
        <taxon>Pezizomycotina</taxon>
        <taxon>Eurotiomycetes</taxon>
        <taxon>Chaetothyriomycetidae</taxon>
        <taxon>Chaetothyriales</taxon>
        <taxon>Trichomeriaceae</taxon>
        <taxon>Lithohypha</taxon>
    </lineage>
</organism>
<evidence type="ECO:0000256" key="2">
    <source>
        <dbReference type="ARBA" id="ARBA00022741"/>
    </source>
</evidence>
<feature type="region of interest" description="Disordered" evidence="7">
    <location>
        <begin position="606"/>
        <end position="625"/>
    </location>
</feature>
<keyword evidence="4" id="KW-0067">ATP-binding</keyword>
<feature type="compositionally biased region" description="Low complexity" evidence="7">
    <location>
        <begin position="103"/>
        <end position="114"/>
    </location>
</feature>
<gene>
    <name evidence="9" type="primary">wis1</name>
    <name evidence="9" type="ORF">LTR24_000711</name>
</gene>
<keyword evidence="1 9" id="KW-0808">Transferase</keyword>
<feature type="domain" description="Protein kinase" evidence="8">
    <location>
        <begin position="233"/>
        <end position="530"/>
    </location>
</feature>
<dbReference type="InterPro" id="IPR011009">
    <property type="entry name" value="Kinase-like_dom_sf"/>
</dbReference>